<evidence type="ECO:0000256" key="6">
    <source>
        <dbReference type="ARBA" id="ARBA00023204"/>
    </source>
</evidence>
<evidence type="ECO:0000256" key="4">
    <source>
        <dbReference type="ARBA" id="ARBA00022833"/>
    </source>
</evidence>
<evidence type="ECO:0000256" key="5">
    <source>
        <dbReference type="ARBA" id="ARBA00023172"/>
    </source>
</evidence>
<evidence type="ECO:0000256" key="3">
    <source>
        <dbReference type="ARBA" id="ARBA00022771"/>
    </source>
</evidence>
<keyword evidence="6 7" id="KW-0234">DNA repair</keyword>
<dbReference type="GO" id="GO:0003677">
    <property type="term" value="F:DNA binding"/>
    <property type="evidence" value="ECO:0007669"/>
    <property type="project" value="UniProtKB-UniRule"/>
</dbReference>
<dbReference type="InterPro" id="IPR000093">
    <property type="entry name" value="DNA_Rcmb_RecR"/>
</dbReference>
<dbReference type="HAMAP" id="MF_00017">
    <property type="entry name" value="RecR"/>
    <property type="match status" value="1"/>
</dbReference>
<evidence type="ECO:0000313" key="10">
    <source>
        <dbReference type="Proteomes" id="UP000177697"/>
    </source>
</evidence>
<proteinExistence type="inferred from homology"/>
<dbReference type="Pfam" id="PF13662">
    <property type="entry name" value="Toprim_4"/>
    <property type="match status" value="1"/>
</dbReference>
<evidence type="ECO:0000256" key="2">
    <source>
        <dbReference type="ARBA" id="ARBA00022763"/>
    </source>
</evidence>
<dbReference type="GO" id="GO:0006310">
    <property type="term" value="P:DNA recombination"/>
    <property type="evidence" value="ECO:0007669"/>
    <property type="project" value="UniProtKB-UniRule"/>
</dbReference>
<comment type="caution">
    <text evidence="9">The sequence shown here is derived from an EMBL/GenBank/DDBJ whole genome shotgun (WGS) entry which is preliminary data.</text>
</comment>
<feature type="domain" description="Toprim" evidence="8">
    <location>
        <begin position="83"/>
        <end position="194"/>
    </location>
</feature>
<dbReference type="Pfam" id="PF21176">
    <property type="entry name" value="RecR_HhH"/>
    <property type="match status" value="1"/>
</dbReference>
<evidence type="ECO:0000313" key="9">
    <source>
        <dbReference type="EMBL" id="OHB14734.1"/>
    </source>
</evidence>
<dbReference type="Pfam" id="PF21175">
    <property type="entry name" value="RecR_C"/>
    <property type="match status" value="1"/>
</dbReference>
<keyword evidence="2 7" id="KW-0227">DNA damage</keyword>
<organism evidence="9 10">
    <name type="scientific">Candidatus Zambryskibacteria bacterium RIFOXYC1_FULL_39_10</name>
    <dbReference type="NCBI Taxonomy" id="1802779"/>
    <lineage>
        <taxon>Bacteria</taxon>
        <taxon>Candidatus Zambryskiibacteriota</taxon>
    </lineage>
</organism>
<keyword evidence="3 7" id="KW-0863">Zinc-finger</keyword>
<keyword evidence="4 7" id="KW-0862">Zinc</keyword>
<dbReference type="AlphaFoldDB" id="A0A1G2UZC6"/>
<dbReference type="InterPro" id="IPR023627">
    <property type="entry name" value="Rcmb_RecR"/>
</dbReference>
<gene>
    <name evidence="7" type="primary">recR</name>
    <name evidence="9" type="ORF">A2431_03485</name>
</gene>
<keyword evidence="5 7" id="KW-0233">DNA recombination</keyword>
<dbReference type="EMBL" id="MHWW01000014">
    <property type="protein sequence ID" value="OHB14734.1"/>
    <property type="molecule type" value="Genomic_DNA"/>
</dbReference>
<dbReference type="PANTHER" id="PTHR30446">
    <property type="entry name" value="RECOMBINATION PROTEIN RECR"/>
    <property type="match status" value="1"/>
</dbReference>
<comment type="caution">
    <text evidence="7">Lacks conserved residue(s) required for the propagation of feature annotation.</text>
</comment>
<dbReference type="Proteomes" id="UP000177697">
    <property type="component" value="Unassembled WGS sequence"/>
</dbReference>
<dbReference type="GO" id="GO:0006281">
    <property type="term" value="P:DNA repair"/>
    <property type="evidence" value="ECO:0007669"/>
    <property type="project" value="UniProtKB-UniRule"/>
</dbReference>
<dbReference type="InterPro" id="IPR006171">
    <property type="entry name" value="TOPRIM_dom"/>
</dbReference>
<dbReference type="Gene3D" id="1.10.8.420">
    <property type="entry name" value="RecR Domain 1"/>
    <property type="match status" value="1"/>
</dbReference>
<comment type="function">
    <text evidence="7">May play a role in DNA repair. It seems to be involved in an RecBC-independent recombinational process of DNA repair. It may act with RecF and RecO.</text>
</comment>
<keyword evidence="1 7" id="KW-0479">Metal-binding</keyword>
<dbReference type="Gene3D" id="3.40.1360.10">
    <property type="match status" value="1"/>
</dbReference>
<sequence>MNSIEKLIQIFSNFPGIGPRQARRFVYYLLTRSGSTLEELSQNIKDLKNDVTMCDDCRRFYEKKNEKTTLCKICSDQNRDRTTLMIVQRDVDLESVEKNGGYNGIYFVLGGSVPILEKEPEKRIRIKELKNFIEKRLTHPNPSLKLMEGQGESYLVLKEIILGVNWNPEGENTADYVVKSIESLVTMHEVKISHLGKGLSMGSELEYTDADTLKNALKNRN</sequence>
<evidence type="ECO:0000256" key="7">
    <source>
        <dbReference type="HAMAP-Rule" id="MF_00017"/>
    </source>
</evidence>
<dbReference type="PANTHER" id="PTHR30446:SF0">
    <property type="entry name" value="RECOMBINATION PROTEIN RECR"/>
    <property type="match status" value="1"/>
</dbReference>
<accession>A0A1G2UZC6</accession>
<dbReference type="GO" id="GO:0008270">
    <property type="term" value="F:zinc ion binding"/>
    <property type="evidence" value="ECO:0007669"/>
    <property type="project" value="UniProtKB-KW"/>
</dbReference>
<comment type="similarity">
    <text evidence="7">Belongs to the RecR family.</text>
</comment>
<name>A0A1G2UZC6_9BACT</name>
<dbReference type="SUPFAM" id="SSF111304">
    <property type="entry name" value="Recombination protein RecR"/>
    <property type="match status" value="1"/>
</dbReference>
<reference evidence="9 10" key="1">
    <citation type="journal article" date="2016" name="Nat. Commun.">
        <title>Thousands of microbial genomes shed light on interconnected biogeochemical processes in an aquifer system.</title>
        <authorList>
            <person name="Anantharaman K."/>
            <person name="Brown C.T."/>
            <person name="Hug L.A."/>
            <person name="Sharon I."/>
            <person name="Castelle C.J."/>
            <person name="Probst A.J."/>
            <person name="Thomas B.C."/>
            <person name="Singh A."/>
            <person name="Wilkins M.J."/>
            <person name="Karaoz U."/>
            <person name="Brodie E.L."/>
            <person name="Williams K.H."/>
            <person name="Hubbard S.S."/>
            <person name="Banfield J.F."/>
        </authorList>
    </citation>
    <scope>NUCLEOTIDE SEQUENCE [LARGE SCALE GENOMIC DNA]</scope>
</reference>
<evidence type="ECO:0000259" key="8">
    <source>
        <dbReference type="Pfam" id="PF13662"/>
    </source>
</evidence>
<protein>
    <recommendedName>
        <fullName evidence="7">Recombination protein RecR</fullName>
    </recommendedName>
</protein>
<evidence type="ECO:0000256" key="1">
    <source>
        <dbReference type="ARBA" id="ARBA00022723"/>
    </source>
</evidence>